<comment type="catalytic activity">
    <reaction evidence="8">
        <text>L-seryl-[protein] + ATP = O-phospho-L-seryl-[protein] + ADP + H(+)</text>
        <dbReference type="Rhea" id="RHEA:17989"/>
        <dbReference type="Rhea" id="RHEA-COMP:9863"/>
        <dbReference type="Rhea" id="RHEA-COMP:11604"/>
        <dbReference type="ChEBI" id="CHEBI:15378"/>
        <dbReference type="ChEBI" id="CHEBI:29999"/>
        <dbReference type="ChEBI" id="CHEBI:30616"/>
        <dbReference type="ChEBI" id="CHEBI:83421"/>
        <dbReference type="ChEBI" id="CHEBI:456216"/>
        <dbReference type="EC" id="2.7.11.1"/>
    </reaction>
</comment>
<dbReference type="CDD" id="cd14066">
    <property type="entry name" value="STKc_IRAK"/>
    <property type="match status" value="1"/>
</dbReference>
<dbReference type="PROSITE" id="PS00107">
    <property type="entry name" value="PROTEIN_KINASE_ATP"/>
    <property type="match status" value="1"/>
</dbReference>
<dbReference type="InterPro" id="IPR017441">
    <property type="entry name" value="Protein_kinase_ATP_BS"/>
</dbReference>
<keyword evidence="12" id="KW-0732">Signal</keyword>
<dbReference type="SUPFAM" id="SSF56112">
    <property type="entry name" value="Protein kinase-like (PK-like)"/>
    <property type="match status" value="1"/>
</dbReference>
<dbReference type="Gene3D" id="1.10.510.10">
    <property type="entry name" value="Transferase(Phosphotransferase) domain 1"/>
    <property type="match status" value="1"/>
</dbReference>
<dbReference type="Pfam" id="PF07714">
    <property type="entry name" value="PK_Tyr_Ser-Thr"/>
    <property type="match status" value="1"/>
</dbReference>
<evidence type="ECO:0000256" key="5">
    <source>
        <dbReference type="ARBA" id="ARBA00022777"/>
    </source>
</evidence>
<feature type="signal peptide" evidence="12">
    <location>
        <begin position="1"/>
        <end position="19"/>
    </location>
</feature>
<evidence type="ECO:0000256" key="7">
    <source>
        <dbReference type="ARBA" id="ARBA00047899"/>
    </source>
</evidence>
<reference evidence="15" key="1">
    <citation type="journal article" date="2017" name="Plant J.">
        <title>The pomegranate (Punica granatum L.) genome and the genomics of punicalagin biosynthesis.</title>
        <authorList>
            <person name="Qin G."/>
            <person name="Xu C."/>
            <person name="Ming R."/>
            <person name="Tang H."/>
            <person name="Guyot R."/>
            <person name="Kramer E.M."/>
            <person name="Hu Y."/>
            <person name="Yi X."/>
            <person name="Qi Y."/>
            <person name="Xu X."/>
            <person name="Gao Z."/>
            <person name="Pan H."/>
            <person name="Jian J."/>
            <person name="Tian Y."/>
            <person name="Yue Z."/>
            <person name="Xu Y."/>
        </authorList>
    </citation>
    <scope>NUCLEOTIDE SEQUENCE [LARGE SCALE GENOMIC DNA]</scope>
    <source>
        <strain evidence="15">cv. Dabenzi</strain>
    </source>
</reference>
<dbReference type="FunFam" id="1.10.510.10:FF:000300">
    <property type="entry name" value="Calmodulin-binding receptor-like cytoplasmic kinase 3"/>
    <property type="match status" value="1"/>
</dbReference>
<evidence type="ECO:0000313" key="15">
    <source>
        <dbReference type="Proteomes" id="UP000197138"/>
    </source>
</evidence>
<dbReference type="GO" id="GO:0005524">
    <property type="term" value="F:ATP binding"/>
    <property type="evidence" value="ECO:0007669"/>
    <property type="project" value="UniProtKB-UniRule"/>
</dbReference>
<organism evidence="14 15">
    <name type="scientific">Punica granatum</name>
    <name type="common">Pomegranate</name>
    <dbReference type="NCBI Taxonomy" id="22663"/>
    <lineage>
        <taxon>Eukaryota</taxon>
        <taxon>Viridiplantae</taxon>
        <taxon>Streptophyta</taxon>
        <taxon>Embryophyta</taxon>
        <taxon>Tracheophyta</taxon>
        <taxon>Spermatophyta</taxon>
        <taxon>Magnoliopsida</taxon>
        <taxon>eudicotyledons</taxon>
        <taxon>Gunneridae</taxon>
        <taxon>Pentapetalae</taxon>
        <taxon>rosids</taxon>
        <taxon>malvids</taxon>
        <taxon>Myrtales</taxon>
        <taxon>Lythraceae</taxon>
        <taxon>Punica</taxon>
    </lineage>
</organism>
<keyword evidence="2 11" id="KW-0723">Serine/threonine-protein kinase</keyword>
<accession>A0A218VZM2</accession>
<feature type="binding site" evidence="10">
    <location>
        <position position="228"/>
    </location>
    <ligand>
        <name>ATP</name>
        <dbReference type="ChEBI" id="CHEBI:30616"/>
    </ligand>
</feature>
<name>A0A218VZM2_PUNGR</name>
<comment type="subunit">
    <text evidence="9">Interacts with calmodulin (CaM) in a Ca(2+)-dependent manner.</text>
</comment>
<evidence type="ECO:0000256" key="8">
    <source>
        <dbReference type="ARBA" id="ARBA00048679"/>
    </source>
</evidence>
<dbReference type="EC" id="2.7.11.1" evidence="1"/>
<keyword evidence="3" id="KW-0808">Transferase</keyword>
<keyword evidence="4 10" id="KW-0547">Nucleotide-binding</keyword>
<comment type="similarity">
    <text evidence="11">Belongs to the protein kinase superfamily.</text>
</comment>
<evidence type="ECO:0000256" key="10">
    <source>
        <dbReference type="PROSITE-ProRule" id="PRU10141"/>
    </source>
</evidence>
<sequence length="486" mass="54230">MSIALVTLLLSMIFLGISASGFVLDSKDCADDRIGYSVHSGQELFFINGDLVDKSLFCNALQGKKLLVDGGVRRELAEQRNTEGEKGRTAYNHKLTTVKIGMAGTGIFALCCISLCSCFFKKRKPAGHTVLSKDVYSNSVSSFGANSSFERVPPSPLRAIASPRQTSNSPRFSMSPSPRLTGLGSIHLNFNQVAKATQNFSPAMKIGKGGFGIVYKGHLDDGRVVAIKRAKRDHFKDQKNEFSREVELLAKIDHQNLVKLLGFIDKGDERLIITEYVPNGTLRVHLDGRRGRILDFNQRLGIAIDVAHGLTYLHMYSEKQIIHRDVKSSNILLTNTMRAKVADFGFARLGAEDSEQSHVNTVVKGTVGYLDPEYMKSHQLTAKSDVYSFGILLLEILTSRRPVELKRPIDERVTLIWVFKKLEEGNVLDLVDPKMEEAVDGEILMRFFELAIQCAAPVRADRPDMKLVGEQLWGIRAEYHRRSRRG</sequence>
<dbReference type="GO" id="GO:0004674">
    <property type="term" value="F:protein serine/threonine kinase activity"/>
    <property type="evidence" value="ECO:0007669"/>
    <property type="project" value="UniProtKB-KW"/>
</dbReference>
<protein>
    <recommendedName>
        <fullName evidence="1">non-specific serine/threonine protein kinase</fullName>
        <ecNumber evidence="1">2.7.11.1</ecNumber>
    </recommendedName>
</protein>
<evidence type="ECO:0000259" key="13">
    <source>
        <dbReference type="PROSITE" id="PS50011"/>
    </source>
</evidence>
<dbReference type="PROSITE" id="PS00108">
    <property type="entry name" value="PROTEIN_KINASE_ST"/>
    <property type="match status" value="1"/>
</dbReference>
<feature type="chain" id="PRO_5012103596" description="non-specific serine/threonine protein kinase" evidence="12">
    <location>
        <begin position="20"/>
        <end position="486"/>
    </location>
</feature>
<evidence type="ECO:0000256" key="1">
    <source>
        <dbReference type="ARBA" id="ARBA00012513"/>
    </source>
</evidence>
<dbReference type="AlphaFoldDB" id="A0A218VZM2"/>
<dbReference type="SMART" id="SM00220">
    <property type="entry name" value="S_TKc"/>
    <property type="match status" value="1"/>
</dbReference>
<evidence type="ECO:0000256" key="12">
    <source>
        <dbReference type="SAM" id="SignalP"/>
    </source>
</evidence>
<dbReference type="InterPro" id="IPR001245">
    <property type="entry name" value="Ser-Thr/Tyr_kinase_cat_dom"/>
</dbReference>
<dbReference type="Proteomes" id="UP000197138">
    <property type="component" value="Unassembled WGS sequence"/>
</dbReference>
<gene>
    <name evidence="14" type="ORF">CDL15_Pgr015370</name>
</gene>
<dbReference type="PANTHER" id="PTHR47989">
    <property type="entry name" value="OS01G0750732 PROTEIN"/>
    <property type="match status" value="1"/>
</dbReference>
<dbReference type="InterPro" id="IPR008271">
    <property type="entry name" value="Ser/Thr_kinase_AS"/>
</dbReference>
<comment type="caution">
    <text evidence="14">The sequence shown here is derived from an EMBL/GenBank/DDBJ whole genome shotgun (WGS) entry which is preliminary data.</text>
</comment>
<feature type="domain" description="Protein kinase" evidence="13">
    <location>
        <begin position="200"/>
        <end position="474"/>
    </location>
</feature>
<dbReference type="PANTHER" id="PTHR47989:SF71">
    <property type="entry name" value="PROTEIN KINASE DOMAIN-CONTAINING PROTEIN"/>
    <property type="match status" value="1"/>
</dbReference>
<evidence type="ECO:0000256" key="3">
    <source>
        <dbReference type="ARBA" id="ARBA00022679"/>
    </source>
</evidence>
<evidence type="ECO:0000256" key="11">
    <source>
        <dbReference type="RuleBase" id="RU000304"/>
    </source>
</evidence>
<keyword evidence="5" id="KW-0418">Kinase</keyword>
<dbReference type="PROSITE" id="PS50011">
    <property type="entry name" value="PROTEIN_KINASE_DOM"/>
    <property type="match status" value="1"/>
</dbReference>
<evidence type="ECO:0000256" key="4">
    <source>
        <dbReference type="ARBA" id="ARBA00022741"/>
    </source>
</evidence>
<keyword evidence="6 10" id="KW-0067">ATP-binding</keyword>
<dbReference type="EMBL" id="MTKT01005556">
    <property type="protein sequence ID" value="OWM65945.1"/>
    <property type="molecule type" value="Genomic_DNA"/>
</dbReference>
<proteinExistence type="inferred from homology"/>
<comment type="catalytic activity">
    <reaction evidence="7">
        <text>L-threonyl-[protein] + ATP = O-phospho-L-threonyl-[protein] + ADP + H(+)</text>
        <dbReference type="Rhea" id="RHEA:46608"/>
        <dbReference type="Rhea" id="RHEA-COMP:11060"/>
        <dbReference type="Rhea" id="RHEA-COMP:11605"/>
        <dbReference type="ChEBI" id="CHEBI:15378"/>
        <dbReference type="ChEBI" id="CHEBI:30013"/>
        <dbReference type="ChEBI" id="CHEBI:30616"/>
        <dbReference type="ChEBI" id="CHEBI:61977"/>
        <dbReference type="ChEBI" id="CHEBI:456216"/>
        <dbReference type="EC" id="2.7.11.1"/>
    </reaction>
</comment>
<evidence type="ECO:0000256" key="2">
    <source>
        <dbReference type="ARBA" id="ARBA00022527"/>
    </source>
</evidence>
<dbReference type="InterPro" id="IPR011009">
    <property type="entry name" value="Kinase-like_dom_sf"/>
</dbReference>
<evidence type="ECO:0000256" key="6">
    <source>
        <dbReference type="ARBA" id="ARBA00022840"/>
    </source>
</evidence>
<evidence type="ECO:0000313" key="14">
    <source>
        <dbReference type="EMBL" id="OWM65945.1"/>
    </source>
</evidence>
<evidence type="ECO:0000256" key="9">
    <source>
        <dbReference type="ARBA" id="ARBA00066160"/>
    </source>
</evidence>
<dbReference type="InterPro" id="IPR000719">
    <property type="entry name" value="Prot_kinase_dom"/>
</dbReference>
<dbReference type="Gene3D" id="3.30.200.20">
    <property type="entry name" value="Phosphorylase Kinase, domain 1"/>
    <property type="match status" value="1"/>
</dbReference>